<dbReference type="InterPro" id="IPR003165">
    <property type="entry name" value="Piwi"/>
</dbReference>
<dbReference type="InterPro" id="IPR014811">
    <property type="entry name" value="ArgoL1"/>
</dbReference>
<proteinExistence type="inferred from homology"/>
<evidence type="ECO:0000256" key="2">
    <source>
        <dbReference type="SAM" id="MobiDB-lite"/>
    </source>
</evidence>
<dbReference type="OrthoDB" id="10252740at2759"/>
<accession>A0A9J6BIU2</accession>
<dbReference type="InterPro" id="IPR032472">
    <property type="entry name" value="ArgoL2"/>
</dbReference>
<name>A0A9J6BIU2_POLVA</name>
<comment type="caution">
    <text evidence="5">The sequence shown here is derived from an EMBL/GenBank/DDBJ whole genome shotgun (WGS) entry which is preliminary data.</text>
</comment>
<dbReference type="SMART" id="SM01163">
    <property type="entry name" value="DUF1785"/>
    <property type="match status" value="1"/>
</dbReference>
<dbReference type="Gene3D" id="2.170.260.10">
    <property type="entry name" value="paz domain"/>
    <property type="match status" value="1"/>
</dbReference>
<feature type="region of interest" description="Disordered" evidence="2">
    <location>
        <begin position="1"/>
        <end position="200"/>
    </location>
</feature>
<dbReference type="Pfam" id="PF02170">
    <property type="entry name" value="PAZ"/>
    <property type="match status" value="1"/>
</dbReference>
<feature type="compositionally biased region" description="Low complexity" evidence="2">
    <location>
        <begin position="53"/>
        <end position="88"/>
    </location>
</feature>
<dbReference type="Pfam" id="PF16488">
    <property type="entry name" value="ArgoL2"/>
    <property type="match status" value="1"/>
</dbReference>
<dbReference type="GO" id="GO:0003723">
    <property type="term" value="F:RNA binding"/>
    <property type="evidence" value="ECO:0007669"/>
    <property type="project" value="InterPro"/>
</dbReference>
<dbReference type="InterPro" id="IPR036085">
    <property type="entry name" value="PAZ_dom_sf"/>
</dbReference>
<dbReference type="PROSITE" id="PS50821">
    <property type="entry name" value="PAZ"/>
    <property type="match status" value="1"/>
</dbReference>
<dbReference type="SMART" id="SM00950">
    <property type="entry name" value="Piwi"/>
    <property type="match status" value="1"/>
</dbReference>
<protein>
    <submittedName>
        <fullName evidence="5">Uncharacterized protein</fullName>
    </submittedName>
</protein>
<dbReference type="Pfam" id="PF02171">
    <property type="entry name" value="Piwi"/>
    <property type="match status" value="1"/>
</dbReference>
<dbReference type="PROSITE" id="PS50822">
    <property type="entry name" value="PIWI"/>
    <property type="match status" value="1"/>
</dbReference>
<feature type="compositionally biased region" description="Low complexity" evidence="2">
    <location>
        <begin position="191"/>
        <end position="200"/>
    </location>
</feature>
<dbReference type="AlphaFoldDB" id="A0A9J6BIU2"/>
<keyword evidence="6" id="KW-1185">Reference proteome</keyword>
<evidence type="ECO:0000259" key="3">
    <source>
        <dbReference type="PROSITE" id="PS50821"/>
    </source>
</evidence>
<sequence length="1058" mass="121149">MGKKKNKNLSDEPDNTQQQQTVATSQQTQASQVPQQQKQQSQQPKQQKKSQSDDSQTASTSQQSHQKKSQPQQQSVQSQPSQEGQQQKQSKKKQQSGDAQVSQEGQQQQRYQWKDKKPKGDGQKQQQPEHSKNIQQSQPPQSTLGPKQGQQSQQQRGQPQSAWGPKQGPQSQRPASQSQQQREKQQTGPRSSTSGVSVSSLSSSMKKLSIVPYNAKIPIETSPDGRVYEGKKGRKCKVQVNYGTISFDPKKFPQKAYHYDISFDPNAPKKMLPFALRAFMTNYFRNYLYGTDERSNLYTSQKLAINGTDIEVYTNEAKAVMGDRTRDFKVTIKFAREVDLGILLNYQNPQNETLDQPATAVQVLDIILRSAFNNLLAENRAVRAGRQVFFVPPKQMPLGDGMELWYGLFQSAILGRSRLYLNVDVLHKAFPSQMLVLDYLASICRDGRVPQRLDERSGEFRQLKEFLSMLSIQYRTKDNEPFKTYGVNGLIGSSRQERFEQDGRSMSVEEYYRNFKNINLRFPDLPCLWVGSRQRRIALPMEFCYIPPGQATNKKCSSRTVAEIIRYSATTTDDRKRKILDLLRQINYANDPTVSGFGIRVDPNFQDIDARVISPPQLEYKGEKLVTPRNGVWREETYARTNNQEINWAIVNCDDRTNNVALENLKNNIVSEARRQNINLRDIRSNDFIRINAYQSRNLKQDLENIFEKCKNNACQLVIVIIIDQKDCYARVKQAAELRVGILTQCIKANTIFRMGKGNPMMTIKNILLKLNSKLNGTNHMIREESYNTFNAFNKNSGVMFIGADVTHPSPDAKDIPSVVGVASSHDDVGFRYCCAWRLQDPTKEMIVDLEEIVAQHLHFYKEKNKKLPGKIMYYRDGVSEGQFRQVLDIEMTAIRNAMRRIYGTNQPAQVTFIVVQKRHHTRFFPLDPNFTEGKFKNISPGTVVDKDIMHPFQYQFFMASHAAIQGVTKPTKYCILINESKIDPDVLQAITYSLCHLFTRCNRAVSYPAPTYYAHLVAARGKNYIVGERLNMGNLQKEFNIRQIRPEFNNNTPMFFV</sequence>
<feature type="compositionally biased region" description="Polar residues" evidence="2">
    <location>
        <begin position="101"/>
        <end position="111"/>
    </location>
</feature>
<dbReference type="InterPro" id="IPR032474">
    <property type="entry name" value="Argonaute_N"/>
</dbReference>
<gene>
    <name evidence="5" type="ORF">PVAND_000034</name>
</gene>
<dbReference type="InterPro" id="IPR012337">
    <property type="entry name" value="RNaseH-like_sf"/>
</dbReference>
<dbReference type="GO" id="GO:0005737">
    <property type="term" value="C:cytoplasm"/>
    <property type="evidence" value="ECO:0007669"/>
    <property type="project" value="UniProtKB-ARBA"/>
</dbReference>
<evidence type="ECO:0000259" key="4">
    <source>
        <dbReference type="PROSITE" id="PS50822"/>
    </source>
</evidence>
<dbReference type="InterPro" id="IPR045246">
    <property type="entry name" value="Piwi_ago-like"/>
</dbReference>
<reference evidence="5" key="1">
    <citation type="submission" date="2021-03" db="EMBL/GenBank/DDBJ databases">
        <title>Chromosome level genome of the anhydrobiotic midge Polypedilum vanderplanki.</title>
        <authorList>
            <person name="Yoshida Y."/>
            <person name="Kikawada T."/>
            <person name="Gusev O."/>
        </authorList>
    </citation>
    <scope>NUCLEOTIDE SEQUENCE</scope>
    <source>
        <strain evidence="5">NIAS01</strain>
        <tissue evidence="5">Whole body or cell culture</tissue>
    </source>
</reference>
<feature type="compositionally biased region" description="Low complexity" evidence="2">
    <location>
        <begin position="148"/>
        <end position="180"/>
    </location>
</feature>
<dbReference type="PANTHER" id="PTHR22891">
    <property type="entry name" value="EUKARYOTIC TRANSLATION INITIATION FACTOR 2C"/>
    <property type="match status" value="1"/>
</dbReference>
<feature type="compositionally biased region" description="Polar residues" evidence="2">
    <location>
        <begin position="133"/>
        <end position="145"/>
    </location>
</feature>
<dbReference type="Pfam" id="PF08699">
    <property type="entry name" value="ArgoL1"/>
    <property type="match status" value="1"/>
</dbReference>
<dbReference type="InterPro" id="IPR036397">
    <property type="entry name" value="RNaseH_sf"/>
</dbReference>
<feature type="compositionally biased region" description="Low complexity" evidence="2">
    <location>
        <begin position="16"/>
        <end position="45"/>
    </location>
</feature>
<dbReference type="Gene3D" id="3.30.420.10">
    <property type="entry name" value="Ribonuclease H-like superfamily/Ribonuclease H"/>
    <property type="match status" value="1"/>
</dbReference>
<dbReference type="GO" id="GO:0034587">
    <property type="term" value="P:piRNA processing"/>
    <property type="evidence" value="ECO:0007669"/>
    <property type="project" value="UniProtKB-ARBA"/>
</dbReference>
<feature type="domain" description="Piwi" evidence="4">
    <location>
        <begin position="717"/>
        <end position="1027"/>
    </location>
</feature>
<comment type="similarity">
    <text evidence="1">Belongs to the argonaute family.</text>
</comment>
<feature type="domain" description="PAZ" evidence="3">
    <location>
        <begin position="435"/>
        <end position="548"/>
    </location>
</feature>
<dbReference type="Pfam" id="PF16486">
    <property type="entry name" value="ArgoN"/>
    <property type="match status" value="1"/>
</dbReference>
<dbReference type="SMART" id="SM00949">
    <property type="entry name" value="PAZ"/>
    <property type="match status" value="1"/>
</dbReference>
<dbReference type="CDD" id="cd02846">
    <property type="entry name" value="PAZ_argonaute_like"/>
    <property type="match status" value="1"/>
</dbReference>
<evidence type="ECO:0000313" key="6">
    <source>
        <dbReference type="Proteomes" id="UP001107558"/>
    </source>
</evidence>
<dbReference type="SUPFAM" id="SSF53098">
    <property type="entry name" value="Ribonuclease H-like"/>
    <property type="match status" value="1"/>
</dbReference>
<organism evidence="5 6">
    <name type="scientific">Polypedilum vanderplanki</name>
    <name type="common">Sleeping chironomid midge</name>
    <dbReference type="NCBI Taxonomy" id="319348"/>
    <lineage>
        <taxon>Eukaryota</taxon>
        <taxon>Metazoa</taxon>
        <taxon>Ecdysozoa</taxon>
        <taxon>Arthropoda</taxon>
        <taxon>Hexapoda</taxon>
        <taxon>Insecta</taxon>
        <taxon>Pterygota</taxon>
        <taxon>Neoptera</taxon>
        <taxon>Endopterygota</taxon>
        <taxon>Diptera</taxon>
        <taxon>Nematocera</taxon>
        <taxon>Chironomoidea</taxon>
        <taxon>Chironomidae</taxon>
        <taxon>Chironominae</taxon>
        <taxon>Polypedilum</taxon>
        <taxon>Polypedilum</taxon>
    </lineage>
</organism>
<feature type="compositionally biased region" description="Basic and acidic residues" evidence="2">
    <location>
        <begin position="112"/>
        <end position="132"/>
    </location>
</feature>
<evidence type="ECO:0000256" key="1">
    <source>
        <dbReference type="RuleBase" id="RU361178"/>
    </source>
</evidence>
<dbReference type="InterPro" id="IPR003100">
    <property type="entry name" value="PAZ_dom"/>
</dbReference>
<dbReference type="GO" id="GO:0004521">
    <property type="term" value="F:RNA endonuclease activity"/>
    <property type="evidence" value="ECO:0007669"/>
    <property type="project" value="UniProtKB-ARBA"/>
</dbReference>
<dbReference type="EMBL" id="JADBJN010000003">
    <property type="protein sequence ID" value="KAG5669740.1"/>
    <property type="molecule type" value="Genomic_DNA"/>
</dbReference>
<dbReference type="GO" id="GO:0035194">
    <property type="term" value="P:regulatory ncRNA-mediated post-transcriptional gene silencing"/>
    <property type="evidence" value="ECO:0007669"/>
    <property type="project" value="UniProtKB-ARBA"/>
</dbReference>
<dbReference type="Gene3D" id="3.40.50.2300">
    <property type="match status" value="1"/>
</dbReference>
<dbReference type="Proteomes" id="UP001107558">
    <property type="component" value="Chromosome 3"/>
</dbReference>
<dbReference type="SUPFAM" id="SSF101690">
    <property type="entry name" value="PAZ domain"/>
    <property type="match status" value="1"/>
</dbReference>
<dbReference type="CDD" id="cd04657">
    <property type="entry name" value="Piwi_ago-like"/>
    <property type="match status" value="1"/>
</dbReference>
<evidence type="ECO:0000313" key="5">
    <source>
        <dbReference type="EMBL" id="KAG5669740.1"/>
    </source>
</evidence>